<comment type="caution">
    <text evidence="2">The sequence shown here is derived from an EMBL/GenBank/DDBJ whole genome shotgun (WGS) entry which is preliminary data.</text>
</comment>
<dbReference type="Proteomes" id="UP001232063">
    <property type="component" value="Unassembled WGS sequence"/>
</dbReference>
<accession>A0AAE3R126</accession>
<feature type="coiled-coil region" evidence="1">
    <location>
        <begin position="3"/>
        <end position="30"/>
    </location>
</feature>
<evidence type="ECO:0000256" key="1">
    <source>
        <dbReference type="SAM" id="Coils"/>
    </source>
</evidence>
<evidence type="ECO:0000313" key="2">
    <source>
        <dbReference type="EMBL" id="MDJ1499389.1"/>
    </source>
</evidence>
<gene>
    <name evidence="2" type="ORF">QNI22_01960</name>
</gene>
<keyword evidence="1" id="KW-0175">Coiled coil</keyword>
<sequence length="104" mass="11706">MDALRLSQQLEQLQTELACLQAEVKRLEALYIHQATGQTTRITMAEAENQLGVSRFHIRRLIGAGIIQSGQRIGAGKNAKWTFDYQEILHLVKNPSFLNIESVS</sequence>
<evidence type="ECO:0008006" key="4">
    <source>
        <dbReference type="Google" id="ProtNLM"/>
    </source>
</evidence>
<dbReference type="AlphaFoldDB" id="A0AAE3R126"/>
<proteinExistence type="predicted"/>
<dbReference type="EMBL" id="JASJOU010000001">
    <property type="protein sequence ID" value="MDJ1499389.1"/>
    <property type="molecule type" value="Genomic_DNA"/>
</dbReference>
<protein>
    <recommendedName>
        <fullName evidence="4">Helix-turn-helix domain-containing protein</fullName>
    </recommendedName>
</protein>
<name>A0AAE3R126_9BACT</name>
<dbReference type="RefSeq" id="WP_314508908.1">
    <property type="nucleotide sequence ID" value="NZ_JASJOU010000001.1"/>
</dbReference>
<reference evidence="2" key="1">
    <citation type="submission" date="2023-05" db="EMBL/GenBank/DDBJ databases">
        <authorList>
            <person name="Zhang X."/>
        </authorList>
    </citation>
    <scope>NUCLEOTIDE SEQUENCE</scope>
    <source>
        <strain evidence="2">BD1B2-1</strain>
    </source>
</reference>
<organism evidence="2 3">
    <name type="scientific">Xanthocytophaga agilis</name>
    <dbReference type="NCBI Taxonomy" id="3048010"/>
    <lineage>
        <taxon>Bacteria</taxon>
        <taxon>Pseudomonadati</taxon>
        <taxon>Bacteroidota</taxon>
        <taxon>Cytophagia</taxon>
        <taxon>Cytophagales</taxon>
        <taxon>Rhodocytophagaceae</taxon>
        <taxon>Xanthocytophaga</taxon>
    </lineage>
</organism>
<evidence type="ECO:0000313" key="3">
    <source>
        <dbReference type="Proteomes" id="UP001232063"/>
    </source>
</evidence>
<keyword evidence="3" id="KW-1185">Reference proteome</keyword>